<evidence type="ECO:0000313" key="13">
    <source>
        <dbReference type="EMBL" id="KTD36188.1"/>
    </source>
</evidence>
<dbReference type="InterPro" id="IPR036625">
    <property type="entry name" value="E3-bd_dom_sf"/>
</dbReference>
<evidence type="ECO:0000259" key="12">
    <source>
        <dbReference type="PROSITE" id="PS51826"/>
    </source>
</evidence>
<dbReference type="GO" id="GO:0031405">
    <property type="term" value="F:lipoic acid binding"/>
    <property type="evidence" value="ECO:0007669"/>
    <property type="project" value="TreeGrafter"/>
</dbReference>
<dbReference type="GO" id="GO:0005737">
    <property type="term" value="C:cytoplasm"/>
    <property type="evidence" value="ECO:0007669"/>
    <property type="project" value="TreeGrafter"/>
</dbReference>
<dbReference type="InterPro" id="IPR001078">
    <property type="entry name" value="2-oxoacid_DH_actylTfrase"/>
</dbReference>
<dbReference type="InterPro" id="IPR011053">
    <property type="entry name" value="Single_hybrid_motif"/>
</dbReference>
<evidence type="ECO:0000256" key="6">
    <source>
        <dbReference type="ARBA" id="ARBA00023315"/>
    </source>
</evidence>
<evidence type="ECO:0000256" key="2">
    <source>
        <dbReference type="ARBA" id="ARBA00011484"/>
    </source>
</evidence>
<dbReference type="GO" id="GO:0045254">
    <property type="term" value="C:pyruvate dehydrogenase complex"/>
    <property type="evidence" value="ECO:0007669"/>
    <property type="project" value="UniProtKB-UniRule"/>
</dbReference>
<feature type="domain" description="Lipoyl-binding" evidence="11">
    <location>
        <begin position="122"/>
        <end position="196"/>
    </location>
</feature>
<evidence type="ECO:0000259" key="11">
    <source>
        <dbReference type="PROSITE" id="PS50968"/>
    </source>
</evidence>
<gene>
    <name evidence="13" type="primary">aceF</name>
    <name evidence="13" type="ORF">Lnau_1172</name>
</gene>
<dbReference type="Gene3D" id="3.30.559.10">
    <property type="entry name" value="Chloramphenicol acetyltransferase-like domain"/>
    <property type="match status" value="1"/>
</dbReference>
<evidence type="ECO:0000313" key="14">
    <source>
        <dbReference type="Proteomes" id="UP000054725"/>
    </source>
</evidence>
<dbReference type="Pfam" id="PF00364">
    <property type="entry name" value="Biotin_lipoyl"/>
    <property type="match status" value="2"/>
</dbReference>
<evidence type="ECO:0000256" key="7">
    <source>
        <dbReference type="ARBA" id="ARBA00025211"/>
    </source>
</evidence>
<keyword evidence="4" id="KW-0677">Repeat</keyword>
<evidence type="ECO:0000256" key="8">
    <source>
        <dbReference type="ARBA" id="ARBA00048370"/>
    </source>
</evidence>
<dbReference type="InterPro" id="IPR004167">
    <property type="entry name" value="PSBD"/>
</dbReference>
<dbReference type="RefSeq" id="WP_058504206.1">
    <property type="nucleotide sequence ID" value="NZ_CAAAIF010000001.1"/>
</dbReference>
<evidence type="ECO:0000256" key="9">
    <source>
        <dbReference type="RuleBase" id="RU361137"/>
    </source>
</evidence>
<dbReference type="InterPro" id="IPR050743">
    <property type="entry name" value="2-oxoacid_DH_E2_comp"/>
</dbReference>
<keyword evidence="5 9" id="KW-0450">Lipoyl</keyword>
<dbReference type="PATRIC" id="fig|45070.6.peg.1237"/>
<evidence type="ECO:0000256" key="4">
    <source>
        <dbReference type="ARBA" id="ARBA00022737"/>
    </source>
</evidence>
<dbReference type="InterPro" id="IPR000089">
    <property type="entry name" value="Biotin_lipoyl"/>
</dbReference>
<keyword evidence="14" id="KW-1185">Reference proteome</keyword>
<dbReference type="EMBL" id="LNYO01000013">
    <property type="protein sequence ID" value="KTD36188.1"/>
    <property type="molecule type" value="Genomic_DNA"/>
</dbReference>
<dbReference type="AlphaFoldDB" id="A0A0W0WV56"/>
<dbReference type="InterPro" id="IPR003016">
    <property type="entry name" value="2-oxoA_DH_lipoyl-BS"/>
</dbReference>
<dbReference type="InterPro" id="IPR006256">
    <property type="entry name" value="AcTrfase_Pyrv_DH_cplx"/>
</dbReference>
<dbReference type="InterPro" id="IPR023213">
    <property type="entry name" value="CAT-like_dom_sf"/>
</dbReference>
<protein>
    <recommendedName>
        <fullName evidence="9">Acetyltransferase component of pyruvate dehydrogenase complex</fullName>
        <ecNumber evidence="9">2.3.1.12</ecNumber>
    </recommendedName>
</protein>
<comment type="similarity">
    <text evidence="1 9">Belongs to the 2-oxoacid dehydrogenase family.</text>
</comment>
<dbReference type="PROSITE" id="PS00189">
    <property type="entry name" value="LIPOYL"/>
    <property type="match status" value="2"/>
</dbReference>
<comment type="function">
    <text evidence="7">The pyruvate dehydrogenase complex catalyzes the overall conversion of pyruvate to acetyl-CoA and CO(2). It contains multiple copies of three enzymatic components: pyruvate dehydrogenase (E1), dihydrolipoamide acetyltransferase (E2) and lipoamide dehydrogenase (E3).</text>
</comment>
<dbReference type="Gene3D" id="4.10.320.10">
    <property type="entry name" value="E3-binding domain"/>
    <property type="match status" value="1"/>
</dbReference>
<dbReference type="PROSITE" id="PS51826">
    <property type="entry name" value="PSBD"/>
    <property type="match status" value="1"/>
</dbReference>
<keyword evidence="6 9" id="KW-0012">Acyltransferase</keyword>
<dbReference type="FunFam" id="3.30.559.10:FF:000004">
    <property type="entry name" value="Acetyltransferase component of pyruvate dehydrogenase complex"/>
    <property type="match status" value="1"/>
</dbReference>
<dbReference type="OrthoDB" id="9805770at2"/>
<proteinExistence type="inferred from homology"/>
<dbReference type="PROSITE" id="PS50968">
    <property type="entry name" value="BIOTINYL_LIPOYL"/>
    <property type="match status" value="2"/>
</dbReference>
<dbReference type="GO" id="GO:0004742">
    <property type="term" value="F:dihydrolipoyllysine-residue acetyltransferase activity"/>
    <property type="evidence" value="ECO:0007669"/>
    <property type="project" value="UniProtKB-UniRule"/>
</dbReference>
<comment type="caution">
    <text evidence="13">The sequence shown here is derived from an EMBL/GenBank/DDBJ whole genome shotgun (WGS) entry which is preliminary data.</text>
</comment>
<dbReference type="PANTHER" id="PTHR43178">
    <property type="entry name" value="DIHYDROLIPOAMIDE ACETYLTRANSFERASE COMPONENT OF PYRUVATE DEHYDROGENASE COMPLEX"/>
    <property type="match status" value="1"/>
</dbReference>
<comment type="cofactor">
    <cofactor evidence="9">
        <name>(R)-lipoate</name>
        <dbReference type="ChEBI" id="CHEBI:83088"/>
    </cofactor>
    <text evidence="9">Binds 2 lipoyl cofactors covalently.</text>
</comment>
<dbReference type="SUPFAM" id="SSF47005">
    <property type="entry name" value="Peripheral subunit-binding domain of 2-oxo acid dehydrogenase complex"/>
    <property type="match status" value="1"/>
</dbReference>
<dbReference type="NCBIfam" id="TIGR01348">
    <property type="entry name" value="PDHac_trf_long"/>
    <property type="match status" value="1"/>
</dbReference>
<feature type="region of interest" description="Disordered" evidence="10">
    <location>
        <begin position="197"/>
        <end position="234"/>
    </location>
</feature>
<dbReference type="SUPFAM" id="SSF52777">
    <property type="entry name" value="CoA-dependent acyltransferases"/>
    <property type="match status" value="1"/>
</dbReference>
<feature type="compositionally biased region" description="Basic and acidic residues" evidence="10">
    <location>
        <begin position="91"/>
        <end position="117"/>
    </location>
</feature>
<dbReference type="Gene3D" id="2.40.50.100">
    <property type="match status" value="2"/>
</dbReference>
<evidence type="ECO:0000256" key="10">
    <source>
        <dbReference type="SAM" id="MobiDB-lite"/>
    </source>
</evidence>
<organism evidence="13 14">
    <name type="scientific">Legionella nautarum</name>
    <dbReference type="NCBI Taxonomy" id="45070"/>
    <lineage>
        <taxon>Bacteria</taxon>
        <taxon>Pseudomonadati</taxon>
        <taxon>Pseudomonadota</taxon>
        <taxon>Gammaproteobacteria</taxon>
        <taxon>Legionellales</taxon>
        <taxon>Legionellaceae</taxon>
        <taxon>Legionella</taxon>
    </lineage>
</organism>
<sequence length="534" mass="57236">MADEIKIKIPDIGGATDVDVIEIMVKPGDEIKKDASLLTLESDKASMEIPSPQAGKVSSVKLKVGDKVSEGDVILTLAAEKSEAETIPTKAAEEKKAEKEPEKKTAKESEKPVEKSDGAQQRLEVLIPDIGGATDVDVIDLMVSVGQAIDKDQALITLEGDKATMDIPAPAAGVIKEILVKVGDKVSENSPILILESEEEISGKPAKPTPEQAAQEEKPVSQEPVSTTPAVESVAGAQVSAGPAVRRIAREFGVNLSEVKGTGRKSRITKEDVQLYVKTKLSEKQVGGGFSLPTAPTIDFSKFGEIEVKPLNKIKRLTGVNVHRSWITIPHVTQFDEADITELEAFRKSETESAKQAGYKLTILAFVTKVVAKALAVYPQFNASLDSSGENLVYKQYYHVGIAVETPNGLVVPVIKNVDQLSVGDIALEMARLSAKAREKGLMPADMAGGCFTISSLGGIGGTAFTPIVNSPEVAILGLSRSSMKPVYEQGEFKPRLMLPLSLSYDHRVIDGAEAARFARFISESLSDIRRILL</sequence>
<feature type="domain" description="Peripheral subunit-binding (PSBD)" evidence="12">
    <location>
        <begin position="240"/>
        <end position="277"/>
    </location>
</feature>
<evidence type="ECO:0000256" key="3">
    <source>
        <dbReference type="ARBA" id="ARBA00022679"/>
    </source>
</evidence>
<comment type="catalytic activity">
    <reaction evidence="8 9">
        <text>N(6)-[(R)-dihydrolipoyl]-L-lysyl-[protein] + acetyl-CoA = N(6)-[(R)-S(8)-acetyldihydrolipoyl]-L-lysyl-[protein] + CoA</text>
        <dbReference type="Rhea" id="RHEA:17017"/>
        <dbReference type="Rhea" id="RHEA-COMP:10475"/>
        <dbReference type="Rhea" id="RHEA-COMP:10478"/>
        <dbReference type="ChEBI" id="CHEBI:57287"/>
        <dbReference type="ChEBI" id="CHEBI:57288"/>
        <dbReference type="ChEBI" id="CHEBI:83100"/>
        <dbReference type="ChEBI" id="CHEBI:83111"/>
        <dbReference type="EC" id="2.3.1.12"/>
    </reaction>
</comment>
<dbReference type="EC" id="2.3.1.12" evidence="9"/>
<keyword evidence="13" id="KW-0670">Pyruvate</keyword>
<dbReference type="GO" id="GO:0006086">
    <property type="term" value="P:pyruvate decarboxylation to acetyl-CoA"/>
    <property type="evidence" value="ECO:0007669"/>
    <property type="project" value="UniProtKB-UniRule"/>
</dbReference>
<dbReference type="STRING" id="45070.Lnau_1172"/>
<evidence type="ECO:0000256" key="1">
    <source>
        <dbReference type="ARBA" id="ARBA00007317"/>
    </source>
</evidence>
<dbReference type="SUPFAM" id="SSF51230">
    <property type="entry name" value="Single hybrid motif"/>
    <property type="match status" value="2"/>
</dbReference>
<comment type="subunit">
    <text evidence="2 9">Forms a 24-polypeptide structural core with octahedral symmetry.</text>
</comment>
<feature type="domain" description="Lipoyl-binding" evidence="11">
    <location>
        <begin position="4"/>
        <end position="78"/>
    </location>
</feature>
<dbReference type="FunFam" id="2.40.50.100:FF:000009">
    <property type="entry name" value="Acetyltransferase component of pyruvate dehydrogenase complex"/>
    <property type="match status" value="2"/>
</dbReference>
<reference evidence="13 14" key="1">
    <citation type="submission" date="2015-11" db="EMBL/GenBank/DDBJ databases">
        <title>Genomic analysis of 38 Legionella species identifies large and diverse effector repertoires.</title>
        <authorList>
            <person name="Burstein D."/>
            <person name="Amaro F."/>
            <person name="Zusman T."/>
            <person name="Lifshitz Z."/>
            <person name="Cohen O."/>
            <person name="Gilbert J.A."/>
            <person name="Pupko T."/>
            <person name="Shuman H.A."/>
            <person name="Segal G."/>
        </authorList>
    </citation>
    <scope>NUCLEOTIDE SEQUENCE [LARGE SCALE GENOMIC DNA]</scope>
    <source>
        <strain evidence="13 14">ATCC 49506</strain>
    </source>
</reference>
<dbReference type="PANTHER" id="PTHR43178:SF2">
    <property type="entry name" value="DIHYDROLIPOYLLYSINE-RESIDUE ACETYLTRANSFERASE COMPONENT OF PYRUVATE DEHYDROGENASE COMPLEX"/>
    <property type="match status" value="1"/>
</dbReference>
<accession>A0A0W0WV56</accession>
<keyword evidence="3 9" id="KW-0808">Transferase</keyword>
<dbReference type="Proteomes" id="UP000054725">
    <property type="component" value="Unassembled WGS sequence"/>
</dbReference>
<dbReference type="CDD" id="cd06849">
    <property type="entry name" value="lipoyl_domain"/>
    <property type="match status" value="2"/>
</dbReference>
<dbReference type="Pfam" id="PF02817">
    <property type="entry name" value="E3_binding"/>
    <property type="match status" value="1"/>
</dbReference>
<name>A0A0W0WV56_9GAMM</name>
<feature type="region of interest" description="Disordered" evidence="10">
    <location>
        <begin position="83"/>
        <end position="120"/>
    </location>
</feature>
<evidence type="ECO:0000256" key="5">
    <source>
        <dbReference type="ARBA" id="ARBA00022823"/>
    </source>
</evidence>
<dbReference type="Pfam" id="PF00198">
    <property type="entry name" value="2-oxoacid_dh"/>
    <property type="match status" value="1"/>
</dbReference>